<dbReference type="Gene3D" id="3.40.50.300">
    <property type="entry name" value="P-loop containing nucleotide triphosphate hydrolases"/>
    <property type="match status" value="1"/>
</dbReference>
<evidence type="ECO:0008006" key="2">
    <source>
        <dbReference type="Google" id="ProtNLM"/>
    </source>
</evidence>
<reference evidence="1" key="1">
    <citation type="journal article" date="2015" name="Nature">
        <title>Complex archaea that bridge the gap between prokaryotes and eukaryotes.</title>
        <authorList>
            <person name="Spang A."/>
            <person name="Saw J.H."/>
            <person name="Jorgensen S.L."/>
            <person name="Zaremba-Niedzwiedzka K."/>
            <person name="Martijn J."/>
            <person name="Lind A.E."/>
            <person name="van Eijk R."/>
            <person name="Schleper C."/>
            <person name="Guy L."/>
            <person name="Ettema T.J."/>
        </authorList>
    </citation>
    <scope>NUCLEOTIDE SEQUENCE</scope>
</reference>
<comment type="caution">
    <text evidence="1">The sequence shown here is derived from an EMBL/GenBank/DDBJ whole genome shotgun (WGS) entry which is preliminary data.</text>
</comment>
<dbReference type="PANTHER" id="PTHR39206:SF1">
    <property type="entry name" value="SLL8004 PROTEIN"/>
    <property type="match status" value="1"/>
</dbReference>
<dbReference type="AlphaFoldDB" id="A0A0F9HAD7"/>
<evidence type="ECO:0000313" key="1">
    <source>
        <dbReference type="EMBL" id="KKL78675.1"/>
    </source>
</evidence>
<sequence length="134" mass="16036">KEFIKLLNYHESNGSSYALETTLSGRTLLNRVRRNRENGYYIKLIYIILDTPELNQLRIASRVARGEHNIPEEVVRRRFERSRHNLWNKYIYLVDEWHLFNNSGELFAPVASGSYLNYNVHNDELFRWFMKGAK</sequence>
<feature type="non-terminal residue" evidence="1">
    <location>
        <position position="1"/>
    </location>
</feature>
<dbReference type="PANTHER" id="PTHR39206">
    <property type="entry name" value="SLL8004 PROTEIN"/>
    <property type="match status" value="1"/>
</dbReference>
<organism evidence="1">
    <name type="scientific">marine sediment metagenome</name>
    <dbReference type="NCBI Taxonomy" id="412755"/>
    <lineage>
        <taxon>unclassified sequences</taxon>
        <taxon>metagenomes</taxon>
        <taxon>ecological metagenomes</taxon>
    </lineage>
</organism>
<proteinExistence type="predicted"/>
<dbReference type="EMBL" id="LAZR01023382">
    <property type="protein sequence ID" value="KKL78675.1"/>
    <property type="molecule type" value="Genomic_DNA"/>
</dbReference>
<protein>
    <recommendedName>
        <fullName evidence="2">Zeta toxin domain-containing protein</fullName>
    </recommendedName>
</protein>
<dbReference type="InterPro" id="IPR027417">
    <property type="entry name" value="P-loop_NTPase"/>
</dbReference>
<gene>
    <name evidence="1" type="ORF">LCGC14_2022490</name>
</gene>
<name>A0A0F9HAD7_9ZZZZ</name>
<accession>A0A0F9HAD7</accession>